<dbReference type="EMBL" id="CP012332">
    <property type="protein sequence ID" value="AKU93335.1"/>
    <property type="molecule type" value="Genomic_DNA"/>
</dbReference>
<evidence type="ECO:0000259" key="1">
    <source>
        <dbReference type="Pfam" id="PF07703"/>
    </source>
</evidence>
<dbReference type="RefSeq" id="WP_050727367.1">
    <property type="nucleotide sequence ID" value="NZ_CP012332.1"/>
</dbReference>
<reference evidence="2 3" key="1">
    <citation type="submission" date="2015-08" db="EMBL/GenBank/DDBJ databases">
        <authorList>
            <person name="Babu N.S."/>
            <person name="Beckwith C.J."/>
            <person name="Beseler K.G."/>
            <person name="Brison A."/>
            <person name="Carone J.V."/>
            <person name="Caskin T.P."/>
            <person name="Diamond M."/>
            <person name="Durham M.E."/>
            <person name="Foxe J.M."/>
            <person name="Go M."/>
            <person name="Henderson B.A."/>
            <person name="Jones I.B."/>
            <person name="McGettigan J.A."/>
            <person name="Micheletti S.J."/>
            <person name="Nasrallah M.E."/>
            <person name="Ortiz D."/>
            <person name="Piller C.R."/>
            <person name="Privatt S.R."/>
            <person name="Schneider S.L."/>
            <person name="Sharp S."/>
            <person name="Smith T.C."/>
            <person name="Stanton J.D."/>
            <person name="Ullery H.E."/>
            <person name="Wilson R.J."/>
            <person name="Serrano M.G."/>
            <person name="Buck G."/>
            <person name="Lee V."/>
            <person name="Wang Y."/>
            <person name="Carvalho R."/>
            <person name="Voegtly L."/>
            <person name="Shi R."/>
            <person name="Duckworth R."/>
            <person name="Johnson A."/>
            <person name="Loviza R."/>
            <person name="Walstead R."/>
            <person name="Shah Z."/>
            <person name="Kiflezghi M."/>
            <person name="Wade K."/>
            <person name="Ball S.L."/>
            <person name="Bradley K.W."/>
            <person name="Asai D.J."/>
            <person name="Bowman C.A."/>
            <person name="Russell D.A."/>
            <person name="Pope W.H."/>
            <person name="Jacobs-Sera D."/>
            <person name="Hendrix R.W."/>
            <person name="Hatfull G.F."/>
        </authorList>
    </citation>
    <scope>NUCLEOTIDE SEQUENCE [LARGE SCALE GENOMIC DNA]</scope>
    <source>
        <strain evidence="2 3">DSM 27710</strain>
    </source>
</reference>
<dbReference type="Proteomes" id="UP000055590">
    <property type="component" value="Chromosome"/>
</dbReference>
<dbReference type="Pfam" id="PF07703">
    <property type="entry name" value="A2M_BRD"/>
    <property type="match status" value="1"/>
</dbReference>
<keyword evidence="3" id="KW-1185">Reference proteome</keyword>
<feature type="domain" description="Alpha-2-macroglobulin bait region" evidence="1">
    <location>
        <begin position="131"/>
        <end position="202"/>
    </location>
</feature>
<dbReference type="PANTHER" id="PTHR40094">
    <property type="entry name" value="ALPHA-2-MACROGLOBULIN HOMOLOG"/>
    <property type="match status" value="1"/>
</dbReference>
<organism evidence="2 3">
    <name type="scientific">Vulgatibacter incomptus</name>
    <dbReference type="NCBI Taxonomy" id="1391653"/>
    <lineage>
        <taxon>Bacteria</taxon>
        <taxon>Pseudomonadati</taxon>
        <taxon>Myxococcota</taxon>
        <taxon>Myxococcia</taxon>
        <taxon>Myxococcales</taxon>
        <taxon>Cystobacterineae</taxon>
        <taxon>Vulgatibacteraceae</taxon>
        <taxon>Vulgatibacter</taxon>
    </lineage>
</organism>
<evidence type="ECO:0000313" key="3">
    <source>
        <dbReference type="Proteomes" id="UP000055590"/>
    </source>
</evidence>
<dbReference type="GO" id="GO:0004866">
    <property type="term" value="F:endopeptidase inhibitor activity"/>
    <property type="evidence" value="ECO:0007669"/>
    <property type="project" value="TreeGrafter"/>
</dbReference>
<dbReference type="AlphaFoldDB" id="A0A0K1PII8"/>
<sequence length="230" mass="25222">MLVHQSDRYVGLRLAKNFVRAGEPLAVELVVADLDGALIGGRPIEVRSARLESTRRGMEHVEQEVDVQRCEVKSSSDAMPLRCSLETKGGGLYRVTAVVTDEQGRRNQSTIETWVMGGDGPKRSGVDADRLTVIPDKNEYLPGETATLLVISPLAPAEGVLTVRRQGVVHLERFTMREPSQTLQVALDDAMVPNVSISVDLVAPRCARGPTARPILRRRAAPRMRAARPR</sequence>
<dbReference type="PANTHER" id="PTHR40094:SF1">
    <property type="entry name" value="UBIQUITIN DOMAIN-CONTAINING PROTEIN"/>
    <property type="match status" value="1"/>
</dbReference>
<name>A0A0K1PII8_9BACT</name>
<dbReference type="InterPro" id="IPR051802">
    <property type="entry name" value="YfhM-like"/>
</dbReference>
<dbReference type="STRING" id="1391653.AKJ08_3722"/>
<proteinExistence type="predicted"/>
<gene>
    <name evidence="2" type="ORF">AKJ08_3722</name>
</gene>
<accession>A0A0K1PII8</accession>
<protein>
    <recommendedName>
        <fullName evidence="1">Alpha-2-macroglobulin bait region domain-containing protein</fullName>
    </recommendedName>
</protein>
<evidence type="ECO:0000313" key="2">
    <source>
        <dbReference type="EMBL" id="AKU93335.1"/>
    </source>
</evidence>
<dbReference type="KEGG" id="vin:AKJ08_3722"/>
<dbReference type="InterPro" id="IPR011625">
    <property type="entry name" value="A2M_N_BRD"/>
</dbReference>